<protein>
    <recommendedName>
        <fullName evidence="5">Endo-1,5-alpha-L-arabinanase A</fullName>
    </recommendedName>
</protein>
<organism evidence="8 9">
    <name type="scientific">Armillaria tabescens</name>
    <name type="common">Ringless honey mushroom</name>
    <name type="synonym">Agaricus tabescens</name>
    <dbReference type="NCBI Taxonomy" id="1929756"/>
    <lineage>
        <taxon>Eukaryota</taxon>
        <taxon>Fungi</taxon>
        <taxon>Dikarya</taxon>
        <taxon>Basidiomycota</taxon>
        <taxon>Agaricomycotina</taxon>
        <taxon>Agaricomycetes</taxon>
        <taxon>Agaricomycetidae</taxon>
        <taxon>Agaricales</taxon>
        <taxon>Marasmiineae</taxon>
        <taxon>Physalacriaceae</taxon>
        <taxon>Desarmillaria</taxon>
    </lineage>
</organism>
<evidence type="ECO:0000256" key="1">
    <source>
        <dbReference type="ARBA" id="ARBA00004834"/>
    </source>
</evidence>
<dbReference type="GO" id="GO:0004553">
    <property type="term" value="F:hydrolase activity, hydrolyzing O-glycosyl compounds"/>
    <property type="evidence" value="ECO:0007669"/>
    <property type="project" value="InterPro"/>
</dbReference>
<evidence type="ECO:0000256" key="5">
    <source>
        <dbReference type="ARBA" id="ARBA00042202"/>
    </source>
</evidence>
<gene>
    <name evidence="8" type="ORF">EV420DRAFT_765963</name>
</gene>
<evidence type="ECO:0000256" key="3">
    <source>
        <dbReference type="ARBA" id="ARBA00022801"/>
    </source>
</evidence>
<dbReference type="GeneID" id="85366946"/>
<name>A0AA39JVY5_ARMTA</name>
<reference evidence="8" key="1">
    <citation type="submission" date="2023-06" db="EMBL/GenBank/DDBJ databases">
        <authorList>
            <consortium name="Lawrence Berkeley National Laboratory"/>
            <person name="Ahrendt S."/>
            <person name="Sahu N."/>
            <person name="Indic B."/>
            <person name="Wong-Bajracharya J."/>
            <person name="Merenyi Z."/>
            <person name="Ke H.-M."/>
            <person name="Monk M."/>
            <person name="Kocsube S."/>
            <person name="Drula E."/>
            <person name="Lipzen A."/>
            <person name="Balint B."/>
            <person name="Henrissat B."/>
            <person name="Andreopoulos B."/>
            <person name="Martin F.M."/>
            <person name="Harder C.B."/>
            <person name="Rigling D."/>
            <person name="Ford K.L."/>
            <person name="Foster G.D."/>
            <person name="Pangilinan J."/>
            <person name="Papanicolaou A."/>
            <person name="Barry K."/>
            <person name="LaButti K."/>
            <person name="Viragh M."/>
            <person name="Koriabine M."/>
            <person name="Yan M."/>
            <person name="Riley R."/>
            <person name="Champramary S."/>
            <person name="Plett K.L."/>
            <person name="Tsai I.J."/>
            <person name="Slot J."/>
            <person name="Sipos G."/>
            <person name="Plett J."/>
            <person name="Nagy L.G."/>
            <person name="Grigoriev I.V."/>
        </authorList>
    </citation>
    <scope>NUCLEOTIDE SEQUENCE</scope>
    <source>
        <strain evidence="8">CCBAS 213</strain>
    </source>
</reference>
<dbReference type="PANTHER" id="PTHR43301:SF3">
    <property type="entry name" value="ARABINAN ENDO-1,5-ALPHA-L-ARABINOSIDASE A-RELATED"/>
    <property type="match status" value="1"/>
</dbReference>
<dbReference type="InterPro" id="IPR006710">
    <property type="entry name" value="Glyco_hydro_43"/>
</dbReference>
<dbReference type="AlphaFoldDB" id="A0AA39JVY5"/>
<dbReference type="RefSeq" id="XP_060327111.1">
    <property type="nucleotide sequence ID" value="XM_060483398.1"/>
</dbReference>
<comment type="caution">
    <text evidence="8">The sequence shown here is derived from an EMBL/GenBank/DDBJ whole genome shotgun (WGS) entry which is preliminary data.</text>
</comment>
<dbReference type="Pfam" id="PF04616">
    <property type="entry name" value="Glyco_hydro_43"/>
    <property type="match status" value="1"/>
</dbReference>
<dbReference type="GO" id="GO:0005975">
    <property type="term" value="P:carbohydrate metabolic process"/>
    <property type="evidence" value="ECO:0007669"/>
    <property type="project" value="InterPro"/>
</dbReference>
<evidence type="ECO:0000256" key="6">
    <source>
        <dbReference type="RuleBase" id="RU361187"/>
    </source>
</evidence>
<dbReference type="PANTHER" id="PTHR43301">
    <property type="entry name" value="ARABINAN ENDO-1,5-ALPHA-L-ARABINOSIDASE"/>
    <property type="match status" value="1"/>
</dbReference>
<dbReference type="Proteomes" id="UP001175211">
    <property type="component" value="Unassembled WGS sequence"/>
</dbReference>
<feature type="chain" id="PRO_5041311372" description="Endo-1,5-alpha-L-arabinanase A" evidence="7">
    <location>
        <begin position="22"/>
        <end position="311"/>
    </location>
</feature>
<keyword evidence="3 6" id="KW-0378">Hydrolase</keyword>
<keyword evidence="7" id="KW-0732">Signal</keyword>
<dbReference type="SUPFAM" id="SSF75005">
    <property type="entry name" value="Arabinanase/levansucrase/invertase"/>
    <property type="match status" value="2"/>
</dbReference>
<dbReference type="InterPro" id="IPR023296">
    <property type="entry name" value="Glyco_hydro_beta-prop_sf"/>
</dbReference>
<evidence type="ECO:0000313" key="8">
    <source>
        <dbReference type="EMBL" id="KAK0449819.1"/>
    </source>
</evidence>
<proteinExistence type="inferred from homology"/>
<accession>A0AA39JVY5</accession>
<evidence type="ECO:0000256" key="2">
    <source>
        <dbReference type="ARBA" id="ARBA00009865"/>
    </source>
</evidence>
<dbReference type="InterPro" id="IPR050727">
    <property type="entry name" value="GH43_arabinanases"/>
</dbReference>
<evidence type="ECO:0000313" key="9">
    <source>
        <dbReference type="Proteomes" id="UP001175211"/>
    </source>
</evidence>
<evidence type="ECO:0000256" key="7">
    <source>
        <dbReference type="SAM" id="SignalP"/>
    </source>
</evidence>
<comment type="similarity">
    <text evidence="2 6">Belongs to the glycosyl hydrolase 43 family.</text>
</comment>
<evidence type="ECO:0000256" key="4">
    <source>
        <dbReference type="ARBA" id="ARBA00023295"/>
    </source>
</evidence>
<feature type="signal peptide" evidence="7">
    <location>
        <begin position="1"/>
        <end position="21"/>
    </location>
</feature>
<keyword evidence="4 6" id="KW-0326">Glycosidase</keyword>
<dbReference type="EMBL" id="JAUEPS010000037">
    <property type="protein sequence ID" value="KAK0449819.1"/>
    <property type="molecule type" value="Genomic_DNA"/>
</dbReference>
<sequence>MITMGILLPLLGLALLGFVASSPVELIGPALSPEAFKRAVRAAYVFTCFTNPSETDLYVYTSDDGTNFDLLKGPAYTPAASILRDPSIIHHTDGKYYIAYTTGWNGTNFAIANSHDLLTWRLVATIPTASSLITPVNTWAPEFFKDPKTGELNIVVSLSTALYGPFLPYVFTANDATLTSWSGPVVMSGISNAGLGYIDSFPVFFKGQYHLFAKAETVGKKHVEHAVAPSLTGPYTFVQTGDFAGWGNIEGPCVTILPNGTHRLYADGYDSGKYIYSDSTDLYNWSPYQILPDGLSGFVRHGTVLRQKFIV</sequence>
<comment type="pathway">
    <text evidence="1">Glycan metabolism; L-arabinan degradation.</text>
</comment>
<dbReference type="Gene3D" id="2.115.10.20">
    <property type="entry name" value="Glycosyl hydrolase domain, family 43"/>
    <property type="match status" value="1"/>
</dbReference>
<keyword evidence="9" id="KW-1185">Reference proteome</keyword>